<accession>A0A1Y6BIB0</accession>
<dbReference type="GO" id="GO:0016788">
    <property type="term" value="F:hydrolase activity, acting on ester bonds"/>
    <property type="evidence" value="ECO:0007669"/>
    <property type="project" value="InterPro"/>
</dbReference>
<dbReference type="Proteomes" id="UP000192907">
    <property type="component" value="Unassembled WGS sequence"/>
</dbReference>
<name>A0A1Y6BIB0_9BACT</name>
<sequence length="356" mass="40292">MGKLIGLALILLLIADSAAAWGARGHHIISVVAARLLAEDVRTRETLGLQLLEKEYLVSHVSNLPDVSWRNGDPEIKNKNWPTHFVDIEYLADPKQKLDVKLLPRTMAEFKKAISTNCKQKSPCPSGEAWPEKLRTAGHLSLRIEQLSDRLLDSFKNLARKRGKGEFPREATATVDEILVRIGLLSHFVGDISNPLHTSINYNGQLSQQAGIHSYFEEHVVNALDLDLIQKVFKQVRNSKPFESQIKDRHQPKDTLDIIHAYGIESHKSLEMLLGIDRKYSILELSGPMKRSKRRPAHEVAKHYEAYTVQQLSLASDVLKHLILEAWLKAGQPSLAGYRSYFFPLDVDYIPADYLK</sequence>
<organism evidence="1 2">
    <name type="scientific">Pseudobacteriovorax antillogorgiicola</name>
    <dbReference type="NCBI Taxonomy" id="1513793"/>
    <lineage>
        <taxon>Bacteria</taxon>
        <taxon>Pseudomonadati</taxon>
        <taxon>Bdellovibrionota</taxon>
        <taxon>Oligoflexia</taxon>
        <taxon>Oligoflexales</taxon>
        <taxon>Pseudobacteriovoracaceae</taxon>
        <taxon>Pseudobacteriovorax</taxon>
    </lineage>
</organism>
<proteinExistence type="predicted"/>
<dbReference type="OrthoDB" id="5289213at2"/>
<dbReference type="STRING" id="1513793.SAMN06296036_103275"/>
<reference evidence="2" key="1">
    <citation type="submission" date="2017-04" db="EMBL/GenBank/DDBJ databases">
        <authorList>
            <person name="Varghese N."/>
            <person name="Submissions S."/>
        </authorList>
    </citation>
    <scope>NUCLEOTIDE SEQUENCE [LARGE SCALE GENOMIC DNA]</scope>
    <source>
        <strain evidence="2">RKEM611</strain>
    </source>
</reference>
<dbReference type="InterPro" id="IPR008947">
    <property type="entry name" value="PLipase_C/P1_nuclease_dom_sf"/>
</dbReference>
<protein>
    <submittedName>
        <fullName evidence="1">S1/P1 Nuclease</fullName>
    </submittedName>
</protein>
<gene>
    <name evidence="1" type="ORF">SAMN06296036_103275</name>
</gene>
<evidence type="ECO:0000313" key="2">
    <source>
        <dbReference type="Proteomes" id="UP000192907"/>
    </source>
</evidence>
<keyword evidence="2" id="KW-1185">Reference proteome</keyword>
<evidence type="ECO:0000313" key="1">
    <source>
        <dbReference type="EMBL" id="SMF02589.1"/>
    </source>
</evidence>
<dbReference type="AlphaFoldDB" id="A0A1Y6BIB0"/>
<dbReference type="Gene3D" id="1.10.575.10">
    <property type="entry name" value="P1 Nuclease"/>
    <property type="match status" value="1"/>
</dbReference>
<dbReference type="SUPFAM" id="SSF48537">
    <property type="entry name" value="Phospholipase C/P1 nuclease"/>
    <property type="match status" value="1"/>
</dbReference>
<dbReference type="RefSeq" id="WP_132315871.1">
    <property type="nucleotide sequence ID" value="NZ_FWZT01000003.1"/>
</dbReference>
<dbReference type="EMBL" id="FWZT01000003">
    <property type="protein sequence ID" value="SMF02589.1"/>
    <property type="molecule type" value="Genomic_DNA"/>
</dbReference>